<feature type="signal peptide" evidence="1">
    <location>
        <begin position="1"/>
        <end position="19"/>
    </location>
</feature>
<accession>A0A4V1WFI3</accession>
<keyword evidence="1" id="KW-0732">Signal</keyword>
<protein>
    <recommendedName>
        <fullName evidence="4">YARHG domain-containing protein</fullName>
    </recommendedName>
</protein>
<dbReference type="EMBL" id="SETE01000004">
    <property type="protein sequence ID" value="RYM33296.1"/>
    <property type="molecule type" value="Genomic_DNA"/>
</dbReference>
<comment type="caution">
    <text evidence="2">The sequence shown here is derived from an EMBL/GenBank/DDBJ whole genome shotgun (WGS) entry which is preliminary data.</text>
</comment>
<feature type="chain" id="PRO_5020801473" description="YARHG domain-containing protein" evidence="1">
    <location>
        <begin position="20"/>
        <end position="294"/>
    </location>
</feature>
<organism evidence="2 3">
    <name type="scientific">Brumimicrobium glaciale</name>
    <dbReference type="NCBI Taxonomy" id="200475"/>
    <lineage>
        <taxon>Bacteria</taxon>
        <taxon>Pseudomonadati</taxon>
        <taxon>Bacteroidota</taxon>
        <taxon>Flavobacteriia</taxon>
        <taxon>Flavobacteriales</taxon>
        <taxon>Crocinitomicaceae</taxon>
        <taxon>Brumimicrobium</taxon>
    </lineage>
</organism>
<evidence type="ECO:0008006" key="4">
    <source>
        <dbReference type="Google" id="ProtNLM"/>
    </source>
</evidence>
<gene>
    <name evidence="2" type="ORF">ERX46_10145</name>
</gene>
<sequence length="294" mass="34866">MIKYFLLFLPLLFNCQLFSQDLELTKSVISSKGISKISFKSHNSQPIFEVYDFYGDNVQVEVELFYDERGFLIESKETYILRTDTTSIQKTIYSYKNDSIFMSVTKDLICAEYRDINVWGPDSTCYSNIRFKLYEKEPLTKKSILKLYEADDDLNFYFNHIFFNDATTKQDLGLYLREMKWYSPQQNIHHLSESECAKLLIEIFIVYSFTEEYEDENEFGETVTGNLKGLYDFRKDDYIGNKVFDSNNELNIDLFRSDIQIVSKKKKWSKSLKKNNSISMKLPENYLKLNFQDK</sequence>
<evidence type="ECO:0000313" key="2">
    <source>
        <dbReference type="EMBL" id="RYM33296.1"/>
    </source>
</evidence>
<proteinExistence type="predicted"/>
<reference evidence="2 3" key="1">
    <citation type="submission" date="2019-02" db="EMBL/GenBank/DDBJ databases">
        <title>Genome sequence of the sea-ice species Brumimicrobium glaciale.</title>
        <authorList>
            <person name="Bowman J.P."/>
        </authorList>
    </citation>
    <scope>NUCLEOTIDE SEQUENCE [LARGE SCALE GENOMIC DNA]</scope>
    <source>
        <strain evidence="2 3">IC156</strain>
    </source>
</reference>
<evidence type="ECO:0000313" key="3">
    <source>
        <dbReference type="Proteomes" id="UP000293952"/>
    </source>
</evidence>
<evidence type="ECO:0000256" key="1">
    <source>
        <dbReference type="SAM" id="SignalP"/>
    </source>
</evidence>
<dbReference type="RefSeq" id="WP_130093757.1">
    <property type="nucleotide sequence ID" value="NZ_SETE01000004.1"/>
</dbReference>
<dbReference type="AlphaFoldDB" id="A0A4V1WFI3"/>
<keyword evidence="3" id="KW-1185">Reference proteome</keyword>
<dbReference type="Proteomes" id="UP000293952">
    <property type="component" value="Unassembled WGS sequence"/>
</dbReference>
<name>A0A4V1WFI3_9FLAO</name>